<keyword evidence="2" id="KW-0732">Signal</keyword>
<evidence type="ECO:0000259" key="6">
    <source>
        <dbReference type="Pfam" id="PF02278"/>
    </source>
</evidence>
<feature type="region of interest" description="Disordered" evidence="5">
    <location>
        <begin position="1"/>
        <end position="63"/>
    </location>
</feature>
<dbReference type="SUPFAM" id="SSF74650">
    <property type="entry name" value="Galactose mutarotase-like"/>
    <property type="match status" value="1"/>
</dbReference>
<organism evidence="9 10">
    <name type="scientific">Kribbella solani</name>
    <dbReference type="NCBI Taxonomy" id="236067"/>
    <lineage>
        <taxon>Bacteria</taxon>
        <taxon>Bacillati</taxon>
        <taxon>Actinomycetota</taxon>
        <taxon>Actinomycetes</taxon>
        <taxon>Propionibacteriales</taxon>
        <taxon>Kribbellaceae</taxon>
        <taxon>Kribbella</taxon>
    </lineage>
</organism>
<dbReference type="InterPro" id="IPR011013">
    <property type="entry name" value="Gal_mutarotase_sf_dom"/>
</dbReference>
<feature type="active site" evidence="4">
    <location>
        <position position="353"/>
    </location>
</feature>
<comment type="caution">
    <text evidence="9">The sequence shown here is derived from an EMBL/GenBank/DDBJ whole genome shotgun (WGS) entry which is preliminary data.</text>
</comment>
<feature type="active site" evidence="4">
    <location>
        <position position="407"/>
    </location>
</feature>
<dbReference type="PANTHER" id="PTHR38481">
    <property type="entry name" value="HYALURONATE LYASE"/>
    <property type="match status" value="1"/>
</dbReference>
<dbReference type="InterPro" id="IPR011071">
    <property type="entry name" value="Lyase_8-like_C"/>
</dbReference>
<protein>
    <submittedName>
        <fullName evidence="9">Hyaluronate lyase</fullName>
        <ecNumber evidence="9">4.2.2.1</ecNumber>
    </submittedName>
</protein>
<keyword evidence="3 9" id="KW-0456">Lyase</keyword>
<dbReference type="Pfam" id="PF02884">
    <property type="entry name" value="Lyase_8_C"/>
    <property type="match status" value="1"/>
</dbReference>
<dbReference type="GO" id="GO:0005576">
    <property type="term" value="C:extracellular region"/>
    <property type="evidence" value="ECO:0007669"/>
    <property type="project" value="InterPro"/>
</dbReference>
<dbReference type="Pfam" id="PF02278">
    <property type="entry name" value="Lyase_8"/>
    <property type="match status" value="1"/>
</dbReference>
<comment type="similarity">
    <text evidence="1">Belongs to the polysaccharide lyase 8 family.</text>
</comment>
<evidence type="ECO:0000256" key="3">
    <source>
        <dbReference type="ARBA" id="ARBA00023239"/>
    </source>
</evidence>
<dbReference type="InterPro" id="IPR008929">
    <property type="entry name" value="Chondroitin_lyas"/>
</dbReference>
<evidence type="ECO:0000313" key="9">
    <source>
        <dbReference type="EMBL" id="MBB5982837.1"/>
    </source>
</evidence>
<evidence type="ECO:0000256" key="5">
    <source>
        <dbReference type="SAM" id="MobiDB-lite"/>
    </source>
</evidence>
<dbReference type="InterPro" id="IPR012970">
    <property type="entry name" value="Lyase_8_alpha_N"/>
</dbReference>
<dbReference type="AlphaFoldDB" id="A0A841E371"/>
<feature type="domain" description="Polysaccharide lyase family 8 central" evidence="6">
    <location>
        <begin position="487"/>
        <end position="724"/>
    </location>
</feature>
<dbReference type="EMBL" id="JACHNF010000001">
    <property type="protein sequence ID" value="MBB5982837.1"/>
    <property type="molecule type" value="Genomic_DNA"/>
</dbReference>
<sequence>MPNRTPGERTPDLTSPRLTSNPPPPTPDLTPRRRTSTPAAPTSDGTSREGTAATRTSEITPRRRAVLGGALGGAALLALPGPAAAASTIPAVAGSPLTSSARAASTVDELRLRWGTLLTGGPSVDPTDPDLAVAIARVDRAAQSALTTLDRSANRTFLWPDLASTTLSNHVASNFRRIKQLAVAWATNGSSYQGNTSVADDIRGALEWMHTNRYSPTLPRYDNDYDWEIGGASAFADTLVLLYDAIPAAVRTTYTQAINYYTPDPNLWRADRQIATGANRVWIATVVAIRAVLDGDTPALVRVRDALSDTEGAGANSVLAFNDAPGRVDGTGEGFYSDGSFLQHYKHPYNGGYGKELLGTLSSLLYLLGGTEWTVTDPDLENIYHWIDDAFDPLMVRGDLMGSVCGREIARPSKQNHAPTQTIIEGTLRLIPAAPAPRATQLTALVKQWITEDTFRDFLKVTDPASLVAARTILASSAPARGALVVHKQYPLMDKAAHHRPGFTIGLSAYSSRIYNYESIQNENLHGWHLSDGMVLLYDDDLGHYSGDYWPTVDPYRLPGTTVDTRRLADSYGFRSTSAADWVGGAAVPGRTIGAYGMDLRGYGTNLRALKSWFLIDDVMVCVGSGITGEGTVETIVENRKLRTGNETFTAAPGWCHLEGTGGYIFPDRTPVQSLRENRTATWREINLKYGTDDPITRPYQTVWYAHGAAPVGQGYYYVQLPTATLDQTKSYANKLPVQKLRSDSTAHAIRLNDVLAANFWTAGTVAELTTDGPASVVSVGGVVTISDPTQTRTSITVDLDKPGLSPVTTSLTAGLRVSRRGRGWRIVVDTTDRHGHSAVVRFR</sequence>
<dbReference type="InterPro" id="IPR004103">
    <property type="entry name" value="Lyase_8_C"/>
</dbReference>
<dbReference type="SUPFAM" id="SSF48230">
    <property type="entry name" value="Chondroitin AC/alginate lyase"/>
    <property type="match status" value="1"/>
</dbReference>
<feature type="domain" description="Polysaccharide lyase family 8 C-terminal" evidence="7">
    <location>
        <begin position="742"/>
        <end position="797"/>
    </location>
</feature>
<evidence type="ECO:0000256" key="2">
    <source>
        <dbReference type="ARBA" id="ARBA00022729"/>
    </source>
</evidence>
<reference evidence="9 10" key="1">
    <citation type="submission" date="2020-08" db="EMBL/GenBank/DDBJ databases">
        <title>Sequencing the genomes of 1000 actinobacteria strains.</title>
        <authorList>
            <person name="Klenk H.-P."/>
        </authorList>
    </citation>
    <scope>NUCLEOTIDE SEQUENCE [LARGE SCALE GENOMIC DNA]</scope>
    <source>
        <strain evidence="9 10">DSM 17294</strain>
    </source>
</reference>
<name>A0A841E371_9ACTN</name>
<dbReference type="RefSeq" id="WP_184840365.1">
    <property type="nucleotide sequence ID" value="NZ_BAAAVN010000002.1"/>
</dbReference>
<feature type="compositionally biased region" description="Basic and acidic residues" evidence="5">
    <location>
        <begin position="1"/>
        <end position="11"/>
    </location>
</feature>
<keyword evidence="10" id="KW-1185">Reference proteome</keyword>
<dbReference type="InterPro" id="IPR003159">
    <property type="entry name" value="Lyase_8_central_dom"/>
</dbReference>
<evidence type="ECO:0000256" key="1">
    <source>
        <dbReference type="ARBA" id="ARBA00006699"/>
    </source>
</evidence>
<accession>A0A841E371</accession>
<gene>
    <name evidence="9" type="ORF">HDA44_006178</name>
</gene>
<dbReference type="InterPro" id="IPR006311">
    <property type="entry name" value="TAT_signal"/>
</dbReference>
<dbReference type="Pfam" id="PF08124">
    <property type="entry name" value="Lyase_8_N"/>
    <property type="match status" value="1"/>
</dbReference>
<dbReference type="InterPro" id="IPR038970">
    <property type="entry name" value="Lyase_8"/>
</dbReference>
<evidence type="ECO:0000313" key="10">
    <source>
        <dbReference type="Proteomes" id="UP000558997"/>
    </source>
</evidence>
<evidence type="ECO:0000259" key="8">
    <source>
        <dbReference type="Pfam" id="PF08124"/>
    </source>
</evidence>
<dbReference type="Gene3D" id="2.70.98.10">
    <property type="match status" value="1"/>
</dbReference>
<dbReference type="Proteomes" id="UP000558997">
    <property type="component" value="Unassembled WGS sequence"/>
</dbReference>
<evidence type="ECO:0000256" key="4">
    <source>
        <dbReference type="PIRSR" id="PIRSR638970-1"/>
    </source>
</evidence>
<feature type="compositionally biased region" description="Polar residues" evidence="5">
    <location>
        <begin position="39"/>
        <end position="59"/>
    </location>
</feature>
<evidence type="ECO:0000259" key="7">
    <source>
        <dbReference type="Pfam" id="PF02884"/>
    </source>
</evidence>
<dbReference type="GO" id="GO:0005975">
    <property type="term" value="P:carbohydrate metabolic process"/>
    <property type="evidence" value="ECO:0007669"/>
    <property type="project" value="InterPro"/>
</dbReference>
<dbReference type="Gene3D" id="2.60.220.10">
    <property type="entry name" value="Polysaccharide lyase family 8-like, C-terminal"/>
    <property type="match status" value="1"/>
</dbReference>
<proteinExistence type="inferred from homology"/>
<dbReference type="PANTHER" id="PTHR38481:SF1">
    <property type="entry name" value="HYALURONATE LYASE"/>
    <property type="match status" value="1"/>
</dbReference>
<dbReference type="SUPFAM" id="SSF49863">
    <property type="entry name" value="Hyaluronate lyase-like, C-terminal domain"/>
    <property type="match status" value="1"/>
</dbReference>
<feature type="active site" evidence="4">
    <location>
        <position position="344"/>
    </location>
</feature>
<dbReference type="InterPro" id="IPR014718">
    <property type="entry name" value="GH-type_carb-bd"/>
</dbReference>
<dbReference type="CDD" id="cd01083">
    <property type="entry name" value="GAG_Lyase"/>
    <property type="match status" value="1"/>
</dbReference>
<feature type="domain" description="Polysaccharide lyase 8 N-terminal alpha-helical" evidence="8">
    <location>
        <begin position="114"/>
        <end position="447"/>
    </location>
</feature>
<dbReference type="GO" id="GO:0030340">
    <property type="term" value="F:hyaluronate lyase activity"/>
    <property type="evidence" value="ECO:0007669"/>
    <property type="project" value="UniProtKB-EC"/>
</dbReference>
<dbReference type="EC" id="4.2.2.1" evidence="9"/>
<dbReference type="GO" id="GO:0030246">
    <property type="term" value="F:carbohydrate binding"/>
    <property type="evidence" value="ECO:0007669"/>
    <property type="project" value="InterPro"/>
</dbReference>
<dbReference type="PROSITE" id="PS51318">
    <property type="entry name" value="TAT"/>
    <property type="match status" value="1"/>
</dbReference>
<dbReference type="Gene3D" id="1.50.10.100">
    <property type="entry name" value="Chondroitin AC/alginate lyase"/>
    <property type="match status" value="1"/>
</dbReference>